<keyword evidence="4 8" id="KW-1133">Transmembrane helix</keyword>
<evidence type="ECO:0000256" key="2">
    <source>
        <dbReference type="ARBA" id="ARBA00022448"/>
    </source>
</evidence>
<proteinExistence type="predicted"/>
<keyword evidence="6 8" id="KW-0472">Membrane</keyword>
<dbReference type="Gene3D" id="1.10.287.70">
    <property type="match status" value="1"/>
</dbReference>
<feature type="transmembrane region" description="Helical" evidence="8">
    <location>
        <begin position="144"/>
        <end position="163"/>
    </location>
</feature>
<dbReference type="GO" id="GO:0001508">
    <property type="term" value="P:action potential"/>
    <property type="evidence" value="ECO:0007669"/>
    <property type="project" value="TreeGrafter"/>
</dbReference>
<dbReference type="GO" id="GO:0008076">
    <property type="term" value="C:voltage-gated potassium channel complex"/>
    <property type="evidence" value="ECO:0007669"/>
    <property type="project" value="InterPro"/>
</dbReference>
<accession>A0AAU7JY95</accession>
<evidence type="ECO:0000256" key="6">
    <source>
        <dbReference type="ARBA" id="ARBA00023136"/>
    </source>
</evidence>
<dbReference type="InterPro" id="IPR027359">
    <property type="entry name" value="Volt_channel_dom_sf"/>
</dbReference>
<keyword evidence="2" id="KW-0813">Transport</keyword>
<evidence type="ECO:0000256" key="7">
    <source>
        <dbReference type="ARBA" id="ARBA00023303"/>
    </source>
</evidence>
<keyword evidence="3 8" id="KW-0812">Transmembrane</keyword>
<reference evidence="10" key="1">
    <citation type="submission" date="2024-05" db="EMBL/GenBank/DDBJ databases">
        <authorList>
            <person name="Kim S."/>
            <person name="Heo J."/>
            <person name="Choi H."/>
            <person name="Choi Y."/>
            <person name="Kwon S.-W."/>
            <person name="Kim Y."/>
        </authorList>
    </citation>
    <scope>NUCLEOTIDE SEQUENCE</scope>
    <source>
        <strain evidence="10">KACC 23699</strain>
    </source>
</reference>
<evidence type="ECO:0000256" key="1">
    <source>
        <dbReference type="ARBA" id="ARBA00004141"/>
    </source>
</evidence>
<dbReference type="InterPro" id="IPR028325">
    <property type="entry name" value="VG_K_chnl"/>
</dbReference>
<dbReference type="Gene3D" id="1.20.120.350">
    <property type="entry name" value="Voltage-gated potassium channels. Chain C"/>
    <property type="match status" value="1"/>
</dbReference>
<dbReference type="Pfam" id="PF07885">
    <property type="entry name" value="Ion_trans_2"/>
    <property type="match status" value="1"/>
</dbReference>
<name>A0AAU7JY95_9MICO</name>
<dbReference type="GO" id="GO:0005249">
    <property type="term" value="F:voltage-gated potassium channel activity"/>
    <property type="evidence" value="ECO:0007669"/>
    <property type="project" value="InterPro"/>
</dbReference>
<evidence type="ECO:0000313" key="10">
    <source>
        <dbReference type="EMBL" id="XBO45014.1"/>
    </source>
</evidence>
<feature type="transmembrane region" description="Helical" evidence="8">
    <location>
        <begin position="44"/>
        <end position="63"/>
    </location>
</feature>
<evidence type="ECO:0000256" key="3">
    <source>
        <dbReference type="ARBA" id="ARBA00022692"/>
    </source>
</evidence>
<dbReference type="PANTHER" id="PTHR11537">
    <property type="entry name" value="VOLTAGE-GATED POTASSIUM CHANNEL"/>
    <property type="match status" value="1"/>
</dbReference>
<protein>
    <submittedName>
        <fullName evidence="10">Potassium channel family protein</fullName>
    </submittedName>
</protein>
<dbReference type="AlphaFoldDB" id="A0AAU7JY95"/>
<evidence type="ECO:0000256" key="4">
    <source>
        <dbReference type="ARBA" id="ARBA00022989"/>
    </source>
</evidence>
<dbReference type="PANTHER" id="PTHR11537:SF254">
    <property type="entry name" value="POTASSIUM VOLTAGE-GATED CHANNEL PROTEIN SHAB"/>
    <property type="match status" value="1"/>
</dbReference>
<dbReference type="SUPFAM" id="SSF81324">
    <property type="entry name" value="Voltage-gated potassium channels"/>
    <property type="match status" value="1"/>
</dbReference>
<sequence>MSVERWERRSEVPLLLLALAFLVAYAWPVLDPRIDPTLATFLDYISWTVWAAFAIDFAVRLALARDRGNYAVRHWYDVALIVLPVLRPLRLLRLLAFVRILNRSAVGNLAGRVTTYVIGAAVMAVGLGAVAALDAEQDAPNANITTIGDALWWAATTVTTVGYGDRYPVTTTGRVIAVMLMVVGIALVGAITASIAAWFVSSLEDDKRNAREAQASQEEQ</sequence>
<dbReference type="InterPro" id="IPR013099">
    <property type="entry name" value="K_chnl_dom"/>
</dbReference>
<dbReference type="EMBL" id="CP157483">
    <property type="protein sequence ID" value="XBO45014.1"/>
    <property type="molecule type" value="Genomic_DNA"/>
</dbReference>
<keyword evidence="7 10" id="KW-0407">Ion channel</keyword>
<feature type="transmembrane region" description="Helical" evidence="8">
    <location>
        <begin position="175"/>
        <end position="201"/>
    </location>
</feature>
<evidence type="ECO:0000259" key="9">
    <source>
        <dbReference type="Pfam" id="PF07885"/>
    </source>
</evidence>
<organism evidence="10">
    <name type="scientific">Pedococcus sp. KACC 23699</name>
    <dbReference type="NCBI Taxonomy" id="3149228"/>
    <lineage>
        <taxon>Bacteria</taxon>
        <taxon>Bacillati</taxon>
        <taxon>Actinomycetota</taxon>
        <taxon>Actinomycetes</taxon>
        <taxon>Micrococcales</taxon>
        <taxon>Intrasporangiaceae</taxon>
        <taxon>Pedococcus</taxon>
    </lineage>
</organism>
<feature type="domain" description="Potassium channel" evidence="9">
    <location>
        <begin position="142"/>
        <end position="200"/>
    </location>
</feature>
<evidence type="ECO:0000256" key="8">
    <source>
        <dbReference type="SAM" id="Phobius"/>
    </source>
</evidence>
<keyword evidence="5" id="KW-0406">Ion transport</keyword>
<comment type="subcellular location">
    <subcellularLocation>
        <location evidence="1">Membrane</location>
        <topology evidence="1">Multi-pass membrane protein</topology>
    </subcellularLocation>
</comment>
<gene>
    <name evidence="10" type="ORF">ABEG17_06665</name>
</gene>
<evidence type="ECO:0000256" key="5">
    <source>
        <dbReference type="ARBA" id="ARBA00023065"/>
    </source>
</evidence>
<dbReference type="RefSeq" id="WP_406832498.1">
    <property type="nucleotide sequence ID" value="NZ_CP157483.1"/>
</dbReference>
<feature type="transmembrane region" description="Helical" evidence="8">
    <location>
        <begin position="113"/>
        <end position="132"/>
    </location>
</feature>